<comment type="caution">
    <text evidence="2">The sequence shown here is derived from an EMBL/GenBank/DDBJ whole genome shotgun (WGS) entry which is preliminary data.</text>
</comment>
<feature type="region of interest" description="Disordered" evidence="1">
    <location>
        <begin position="100"/>
        <end position="150"/>
    </location>
</feature>
<evidence type="ECO:0000256" key="1">
    <source>
        <dbReference type="SAM" id="MobiDB-lite"/>
    </source>
</evidence>
<accession>A0A261G3C5</accession>
<dbReference type="Proteomes" id="UP000216451">
    <property type="component" value="Unassembled WGS sequence"/>
</dbReference>
<proteinExistence type="predicted"/>
<gene>
    <name evidence="2" type="ORF">BAQU_1699</name>
</gene>
<name>A0A261G3C5_9BIFI</name>
<evidence type="ECO:0000313" key="3">
    <source>
        <dbReference type="Proteomes" id="UP000216451"/>
    </source>
</evidence>
<reference evidence="2 3" key="1">
    <citation type="journal article" date="2017" name="BMC Genomics">
        <title>Comparative genomic and phylogenomic analyses of the Bifidobacteriaceae family.</title>
        <authorList>
            <person name="Lugli G.A."/>
            <person name="Milani C."/>
            <person name="Turroni F."/>
            <person name="Duranti S."/>
            <person name="Mancabelli L."/>
            <person name="Mangifesta M."/>
            <person name="Ferrario C."/>
            <person name="Modesto M."/>
            <person name="Mattarelli P."/>
            <person name="Jiri K."/>
            <person name="van Sinderen D."/>
            <person name="Ventura M."/>
        </authorList>
    </citation>
    <scope>NUCLEOTIDE SEQUENCE [LARGE SCALE GENOMIC DNA]</scope>
    <source>
        <strain evidence="2 3">LMG 28769</strain>
    </source>
</reference>
<dbReference type="EMBL" id="MWXA01000008">
    <property type="protein sequence ID" value="OZG65516.1"/>
    <property type="molecule type" value="Genomic_DNA"/>
</dbReference>
<protein>
    <recommendedName>
        <fullName evidence="4">DNA-binding protein</fullName>
    </recommendedName>
</protein>
<feature type="compositionally biased region" description="Acidic residues" evidence="1">
    <location>
        <begin position="140"/>
        <end position="150"/>
    </location>
</feature>
<feature type="compositionally biased region" description="Basic and acidic residues" evidence="1">
    <location>
        <begin position="119"/>
        <end position="128"/>
    </location>
</feature>
<evidence type="ECO:0008006" key="4">
    <source>
        <dbReference type="Google" id="ProtNLM"/>
    </source>
</evidence>
<evidence type="ECO:0000313" key="2">
    <source>
        <dbReference type="EMBL" id="OZG65516.1"/>
    </source>
</evidence>
<keyword evidence="3" id="KW-1185">Reference proteome</keyword>
<dbReference type="AlphaFoldDB" id="A0A261G3C5"/>
<sequence>MKYMDKQKWFEQITHHAAVNEVATKTGLSAATLWRQYNNDLGFSAENLIIIARTYSASPIEALVIFGFLNEEERAGDSTLVSLSNASDDELIQELARRMKGNSENPKWSEPIIYEPTDEDRQRAKHVSDLGLAAKHGDTDAEQEAYEAEP</sequence>
<organism evidence="2 3">
    <name type="scientific">Bifidobacterium aquikefiri</name>
    <dbReference type="NCBI Taxonomy" id="1653207"/>
    <lineage>
        <taxon>Bacteria</taxon>
        <taxon>Bacillati</taxon>
        <taxon>Actinomycetota</taxon>
        <taxon>Actinomycetes</taxon>
        <taxon>Bifidobacteriales</taxon>
        <taxon>Bifidobacteriaceae</taxon>
        <taxon>Bifidobacterium</taxon>
    </lineage>
</organism>